<sequence length="97" mass="10920">EIKPNPTKSHHQALSSLHQALGISWDNWHRISTIEGKRNLYHEKQKDVLRQAAANTNRGGNKKSGQCSRAEGFVLEGEEIEFYLRMVKACNKSSSTA</sequence>
<dbReference type="Proteomes" id="UP000092124">
    <property type="component" value="Unassembled WGS sequence"/>
</dbReference>
<keyword evidence="2" id="KW-1185">Reference proteome</keyword>
<name>A0A1A6HP80_NEOLE</name>
<feature type="non-terminal residue" evidence="1">
    <location>
        <position position="97"/>
    </location>
</feature>
<proteinExistence type="predicted"/>
<dbReference type="AlphaFoldDB" id="A0A1A6HP80"/>
<organism evidence="1 2">
    <name type="scientific">Neotoma lepida</name>
    <name type="common">Desert woodrat</name>
    <dbReference type="NCBI Taxonomy" id="56216"/>
    <lineage>
        <taxon>Eukaryota</taxon>
        <taxon>Metazoa</taxon>
        <taxon>Chordata</taxon>
        <taxon>Craniata</taxon>
        <taxon>Vertebrata</taxon>
        <taxon>Euteleostomi</taxon>
        <taxon>Mammalia</taxon>
        <taxon>Eutheria</taxon>
        <taxon>Euarchontoglires</taxon>
        <taxon>Glires</taxon>
        <taxon>Rodentia</taxon>
        <taxon>Myomorpha</taxon>
        <taxon>Muroidea</taxon>
        <taxon>Cricetidae</taxon>
        <taxon>Neotominae</taxon>
        <taxon>Neotoma</taxon>
    </lineage>
</organism>
<evidence type="ECO:0000313" key="1">
    <source>
        <dbReference type="EMBL" id="OBS79800.1"/>
    </source>
</evidence>
<accession>A0A1A6HP80</accession>
<comment type="caution">
    <text evidence="1">The sequence shown here is derived from an EMBL/GenBank/DDBJ whole genome shotgun (WGS) entry which is preliminary data.</text>
</comment>
<dbReference type="EMBL" id="LZPO01017939">
    <property type="protein sequence ID" value="OBS79800.1"/>
    <property type="molecule type" value="Genomic_DNA"/>
</dbReference>
<reference evidence="1 2" key="1">
    <citation type="submission" date="2016-06" db="EMBL/GenBank/DDBJ databases">
        <title>The Draft Genome Sequence and Annotation of the Desert Woodrat Neotoma lepida.</title>
        <authorList>
            <person name="Campbell M."/>
            <person name="Oakeson K.F."/>
            <person name="Yandell M."/>
            <person name="Halpert J.R."/>
            <person name="Dearing D."/>
        </authorList>
    </citation>
    <scope>NUCLEOTIDE SEQUENCE [LARGE SCALE GENOMIC DNA]</scope>
    <source>
        <strain evidence="1">417</strain>
        <tissue evidence="1">Liver</tissue>
    </source>
</reference>
<gene>
    <name evidence="1" type="ORF">A6R68_21998</name>
</gene>
<dbReference type="Gene3D" id="3.10.290.70">
    <property type="match status" value="1"/>
</dbReference>
<feature type="non-terminal residue" evidence="1">
    <location>
        <position position="1"/>
    </location>
</feature>
<evidence type="ECO:0000313" key="2">
    <source>
        <dbReference type="Proteomes" id="UP000092124"/>
    </source>
</evidence>
<protein>
    <submittedName>
        <fullName evidence="1">Uncharacterized protein</fullName>
    </submittedName>
</protein>